<evidence type="ECO:0008006" key="3">
    <source>
        <dbReference type="Google" id="ProtNLM"/>
    </source>
</evidence>
<dbReference type="Proteomes" id="UP000305906">
    <property type="component" value="Unassembled WGS sequence"/>
</dbReference>
<sequence length="228" mass="25945">MTDLTAYEQSWLNVVDGLRGSPGITVMRDLKGDIDPTAGDVAEAFEELADWENITLDPSLQENHFRFSELGSQWKTVEPYAFVAGEFRLTPIAHVIHEDPPSFASSLYSDDERRLGSELRIIDEAPYTGAGTFAALRLQSGVENPEIWFTDHRQGLWKMNLDYSGYFETLQLTKGAYDWQHLFTEAPLASREFEITVGRLKNMLDALPRIFPDHDYGSLRQRLVERIG</sequence>
<gene>
    <name evidence="1" type="ORF">FE633_25515</name>
</gene>
<keyword evidence="2" id="KW-1185">Reference proteome</keyword>
<evidence type="ECO:0000313" key="1">
    <source>
        <dbReference type="EMBL" id="TLS43507.1"/>
    </source>
</evidence>
<organism evidence="1 2">
    <name type="scientific">Streptomyces montanus</name>
    <dbReference type="NCBI Taxonomy" id="2580423"/>
    <lineage>
        <taxon>Bacteria</taxon>
        <taxon>Bacillati</taxon>
        <taxon>Actinomycetota</taxon>
        <taxon>Actinomycetes</taxon>
        <taxon>Kitasatosporales</taxon>
        <taxon>Streptomycetaceae</taxon>
        <taxon>Streptomyces</taxon>
    </lineage>
</organism>
<dbReference type="EMBL" id="VBZC01000029">
    <property type="protein sequence ID" value="TLS43507.1"/>
    <property type="molecule type" value="Genomic_DNA"/>
</dbReference>
<evidence type="ECO:0000313" key="2">
    <source>
        <dbReference type="Proteomes" id="UP000305906"/>
    </source>
</evidence>
<accession>A0A5R9FI48</accession>
<name>A0A5R9FI48_9ACTN</name>
<dbReference type="RefSeq" id="WP_138047527.1">
    <property type="nucleotide sequence ID" value="NZ_VBZC01000029.1"/>
</dbReference>
<comment type="caution">
    <text evidence="1">The sequence shown here is derived from an EMBL/GenBank/DDBJ whole genome shotgun (WGS) entry which is preliminary data.</text>
</comment>
<proteinExistence type="predicted"/>
<reference evidence="1 2" key="1">
    <citation type="submission" date="2019-05" db="EMBL/GenBank/DDBJ databases">
        <title>Streptomyces sp. NEAU-C151, a novel actinomycete isolated from soil.</title>
        <authorList>
            <person name="Han L."/>
            <person name="Jiang H."/>
        </authorList>
    </citation>
    <scope>NUCLEOTIDE SEQUENCE [LARGE SCALE GENOMIC DNA]</scope>
    <source>
        <strain evidence="1 2">NEAU-C151</strain>
    </source>
</reference>
<protein>
    <recommendedName>
        <fullName evidence="3">SMI1/KNR4 family protein</fullName>
    </recommendedName>
</protein>
<dbReference type="AlphaFoldDB" id="A0A5R9FI48"/>